<name>A0A5B8W6I1_9SPHI</name>
<dbReference type="InterPro" id="IPR012347">
    <property type="entry name" value="Ferritin-like"/>
</dbReference>
<keyword evidence="4" id="KW-1185">Reference proteome</keyword>
<evidence type="ECO:0000313" key="3">
    <source>
        <dbReference type="EMBL" id="QEC78535.1"/>
    </source>
</evidence>
<organism evidence="3 4">
    <name type="scientific">Mucilaginibacter ginsenosidivorax</name>
    <dbReference type="NCBI Taxonomy" id="862126"/>
    <lineage>
        <taxon>Bacteria</taxon>
        <taxon>Pseudomonadati</taxon>
        <taxon>Bacteroidota</taxon>
        <taxon>Sphingobacteriia</taxon>
        <taxon>Sphingobacteriales</taxon>
        <taxon>Sphingobacteriaceae</taxon>
        <taxon>Mucilaginibacter</taxon>
    </lineage>
</organism>
<feature type="chain" id="PRO_5023024797" evidence="1">
    <location>
        <begin position="30"/>
        <end position="212"/>
    </location>
</feature>
<dbReference type="Proteomes" id="UP000321362">
    <property type="component" value="Chromosome"/>
</dbReference>
<sequence length="212" mass="24242">MALMKKSRFVLSQKLFLIAFLFLVKPARAQEMDMQHMHMSSSGKNVYLAMMDTMMTAMDKAPQSPLPTNDFMEQMIPHHEGAIAMAKYEIRHGKDFNMIQLAKSILQEQTNEVQQMRLWIKQLPVGDSVVYPGYRQAMDRTMNIMMENMPGNGKLEDTDRAFASVMIPHHQAAIDMAKVLLKYPGDIQVIAYAKHLISAEQVEIEQMSSFIN</sequence>
<feature type="signal peptide" evidence="1">
    <location>
        <begin position="1"/>
        <end position="29"/>
    </location>
</feature>
<evidence type="ECO:0000313" key="4">
    <source>
        <dbReference type="Proteomes" id="UP000321362"/>
    </source>
</evidence>
<feature type="domain" description="DUF305" evidence="2">
    <location>
        <begin position="27"/>
        <end position="119"/>
    </location>
</feature>
<reference evidence="3 4" key="1">
    <citation type="journal article" date="2013" name="J. Microbiol.">
        <title>Mucilaginibacter ginsenosidivorax sp. nov., with ginsenoside converting activity isolated from sediment.</title>
        <authorList>
            <person name="Kim J.K."/>
            <person name="Choi T.E."/>
            <person name="Liu Q.M."/>
            <person name="Park H.Y."/>
            <person name="Yi T.H."/>
            <person name="Yoon M.H."/>
            <person name="Kim S.C."/>
            <person name="Im W.T."/>
        </authorList>
    </citation>
    <scope>NUCLEOTIDE SEQUENCE [LARGE SCALE GENOMIC DNA]</scope>
    <source>
        <strain evidence="3 4">KHI28</strain>
    </source>
</reference>
<evidence type="ECO:0000256" key="1">
    <source>
        <dbReference type="SAM" id="SignalP"/>
    </source>
</evidence>
<dbReference type="Pfam" id="PF03713">
    <property type="entry name" value="DUF305"/>
    <property type="match status" value="2"/>
</dbReference>
<dbReference type="KEGG" id="mgk:FSB76_22245"/>
<keyword evidence="1" id="KW-0732">Signal</keyword>
<dbReference type="Gene3D" id="1.20.1260.10">
    <property type="match status" value="2"/>
</dbReference>
<feature type="domain" description="DUF305" evidence="2">
    <location>
        <begin position="136"/>
        <end position="209"/>
    </location>
</feature>
<dbReference type="PANTHER" id="PTHR36933">
    <property type="entry name" value="SLL0788 PROTEIN"/>
    <property type="match status" value="1"/>
</dbReference>
<evidence type="ECO:0000259" key="2">
    <source>
        <dbReference type="Pfam" id="PF03713"/>
    </source>
</evidence>
<dbReference type="PANTHER" id="PTHR36933:SF1">
    <property type="entry name" value="SLL0788 PROTEIN"/>
    <property type="match status" value="1"/>
</dbReference>
<dbReference type="AlphaFoldDB" id="A0A5B8W6I1"/>
<accession>A0A5B8W6I1</accession>
<proteinExistence type="predicted"/>
<dbReference type="InterPro" id="IPR005183">
    <property type="entry name" value="DUF305_CopM-like"/>
</dbReference>
<dbReference type="EMBL" id="CP042437">
    <property type="protein sequence ID" value="QEC78535.1"/>
    <property type="molecule type" value="Genomic_DNA"/>
</dbReference>
<protein>
    <submittedName>
        <fullName evidence="3">DUF305 domain-containing protein</fullName>
    </submittedName>
</protein>
<gene>
    <name evidence="3" type="ORF">FSB76_22245</name>
</gene>